<reference evidence="3 4" key="1">
    <citation type="submission" date="2020-05" db="EMBL/GenBank/DDBJ databases">
        <title>Identification and distribution of gene clusters putatively required for synthesis of sphingolipid metabolism inhibitors in phylogenetically diverse species of the filamentous fungus Fusarium.</title>
        <authorList>
            <person name="Kim H.-S."/>
            <person name="Busman M."/>
            <person name="Brown D.W."/>
            <person name="Divon H."/>
            <person name="Uhlig S."/>
            <person name="Proctor R.H."/>
        </authorList>
    </citation>
    <scope>NUCLEOTIDE SEQUENCE [LARGE SCALE GENOMIC DNA]</scope>
    <source>
        <strain evidence="3 4">NRRL 53147</strain>
    </source>
</reference>
<feature type="signal peptide" evidence="2">
    <location>
        <begin position="1"/>
        <end position="18"/>
    </location>
</feature>
<feature type="compositionally biased region" description="Polar residues" evidence="1">
    <location>
        <begin position="54"/>
        <end position="65"/>
    </location>
</feature>
<keyword evidence="4" id="KW-1185">Reference proteome</keyword>
<name>A0A8H5IXA9_9HYPO</name>
<comment type="caution">
    <text evidence="3">The sequence shown here is derived from an EMBL/GenBank/DDBJ whole genome shotgun (WGS) entry which is preliminary data.</text>
</comment>
<dbReference type="AlphaFoldDB" id="A0A8H5IXA9"/>
<dbReference type="Proteomes" id="UP000522262">
    <property type="component" value="Unassembled WGS sequence"/>
</dbReference>
<feature type="compositionally biased region" description="Polar residues" evidence="1">
    <location>
        <begin position="106"/>
        <end position="116"/>
    </location>
</feature>
<protein>
    <submittedName>
        <fullName evidence="3">Uncharacterized protein</fullName>
    </submittedName>
</protein>
<evidence type="ECO:0000313" key="3">
    <source>
        <dbReference type="EMBL" id="KAF5543972.1"/>
    </source>
</evidence>
<proteinExistence type="predicted"/>
<accession>A0A8H5IXA9</accession>
<evidence type="ECO:0000313" key="4">
    <source>
        <dbReference type="Proteomes" id="UP000522262"/>
    </source>
</evidence>
<feature type="chain" id="PRO_5034965192" evidence="2">
    <location>
        <begin position="19"/>
        <end position="156"/>
    </location>
</feature>
<keyword evidence="2" id="KW-0732">Signal</keyword>
<sequence length="156" mass="15442">MKHLSAFILLPLVNGVLAGGNDQPSSCALTRVLPTVTVGCSETLPGATGALSPHATQPSGDQNYPPTAVEPEVHHPGSQSLAGNPNQPTSAGSGPNSDHRPAVGGQSDSNATQAAPGSSDAPAIVSGSSALIGHLSPEMVMASLLACLMPVLIGLI</sequence>
<gene>
    <name evidence="3" type="ORF">FMEXI_6808</name>
</gene>
<feature type="compositionally biased region" description="Polar residues" evidence="1">
    <location>
        <begin position="77"/>
        <end position="96"/>
    </location>
</feature>
<evidence type="ECO:0000256" key="2">
    <source>
        <dbReference type="SAM" id="SignalP"/>
    </source>
</evidence>
<organism evidence="3 4">
    <name type="scientific">Fusarium mexicanum</name>
    <dbReference type="NCBI Taxonomy" id="751941"/>
    <lineage>
        <taxon>Eukaryota</taxon>
        <taxon>Fungi</taxon>
        <taxon>Dikarya</taxon>
        <taxon>Ascomycota</taxon>
        <taxon>Pezizomycotina</taxon>
        <taxon>Sordariomycetes</taxon>
        <taxon>Hypocreomycetidae</taxon>
        <taxon>Hypocreales</taxon>
        <taxon>Nectriaceae</taxon>
        <taxon>Fusarium</taxon>
        <taxon>Fusarium fujikuroi species complex</taxon>
    </lineage>
</organism>
<feature type="region of interest" description="Disordered" evidence="1">
    <location>
        <begin position="48"/>
        <end position="122"/>
    </location>
</feature>
<evidence type="ECO:0000256" key="1">
    <source>
        <dbReference type="SAM" id="MobiDB-lite"/>
    </source>
</evidence>
<dbReference type="EMBL" id="JAAOAM010000144">
    <property type="protein sequence ID" value="KAF5543972.1"/>
    <property type="molecule type" value="Genomic_DNA"/>
</dbReference>